<feature type="non-terminal residue" evidence="2">
    <location>
        <position position="146"/>
    </location>
</feature>
<feature type="domain" description="LarA-like N-terminal" evidence="1">
    <location>
        <begin position="9"/>
        <end position="135"/>
    </location>
</feature>
<reference evidence="2" key="1">
    <citation type="journal article" date="2014" name="Front. Microbiol.">
        <title>High frequency of phylogenetically diverse reductive dehalogenase-homologous genes in deep subseafloor sedimentary metagenomes.</title>
        <authorList>
            <person name="Kawai M."/>
            <person name="Futagami T."/>
            <person name="Toyoda A."/>
            <person name="Takaki Y."/>
            <person name="Nishi S."/>
            <person name="Hori S."/>
            <person name="Arai W."/>
            <person name="Tsubouchi T."/>
            <person name="Morono Y."/>
            <person name="Uchiyama I."/>
            <person name="Ito T."/>
            <person name="Fujiyama A."/>
            <person name="Inagaki F."/>
            <person name="Takami H."/>
        </authorList>
    </citation>
    <scope>NUCLEOTIDE SEQUENCE</scope>
    <source>
        <strain evidence="2">Expedition CK06-06</strain>
    </source>
</reference>
<proteinExistence type="predicted"/>
<organism evidence="2">
    <name type="scientific">marine sediment metagenome</name>
    <dbReference type="NCBI Taxonomy" id="412755"/>
    <lineage>
        <taxon>unclassified sequences</taxon>
        <taxon>metagenomes</taxon>
        <taxon>ecological metagenomes</taxon>
    </lineage>
</organism>
<protein>
    <recommendedName>
        <fullName evidence="1">LarA-like N-terminal domain-containing protein</fullName>
    </recommendedName>
</protein>
<dbReference type="InterPro" id="IPR018657">
    <property type="entry name" value="LarA-like_N"/>
</dbReference>
<comment type="caution">
    <text evidence="2">The sequence shown here is derived from an EMBL/GenBank/DDBJ whole genome shotgun (WGS) entry which is preliminary data.</text>
</comment>
<name>X0ZIH4_9ZZZZ</name>
<dbReference type="GO" id="GO:0050043">
    <property type="term" value="F:lactate racemase activity"/>
    <property type="evidence" value="ECO:0007669"/>
    <property type="project" value="InterPro"/>
</dbReference>
<dbReference type="Gene3D" id="3.40.50.11440">
    <property type="match status" value="1"/>
</dbReference>
<dbReference type="EMBL" id="BARS01053035">
    <property type="protein sequence ID" value="GAG48111.1"/>
    <property type="molecule type" value="Genomic_DNA"/>
</dbReference>
<evidence type="ECO:0000313" key="2">
    <source>
        <dbReference type="EMBL" id="GAG48111.1"/>
    </source>
</evidence>
<sequence>MKEATLLFGDSTVNVSLPDRTQLIGGGDGASGGPRLEPVADQEAVVRQALARPLGLPHIRELVRPGARVLIAFDDPTVPSFGPVRRLAIEAILEELAGAGVPEENVNLVCANALHRKWTSSELTSILGPDLVQRFGQRLTKGEFRP</sequence>
<evidence type="ECO:0000259" key="1">
    <source>
        <dbReference type="Pfam" id="PF09861"/>
    </source>
</evidence>
<accession>X0ZIH4</accession>
<dbReference type="Pfam" id="PF09861">
    <property type="entry name" value="Lar_N"/>
    <property type="match status" value="1"/>
</dbReference>
<gene>
    <name evidence="2" type="ORF">S01H1_78763</name>
</gene>
<dbReference type="AlphaFoldDB" id="X0ZIH4"/>